<evidence type="ECO:0000256" key="4">
    <source>
        <dbReference type="ARBA" id="ARBA00023163"/>
    </source>
</evidence>
<evidence type="ECO:0000313" key="7">
    <source>
        <dbReference type="Proteomes" id="UP000215914"/>
    </source>
</evidence>
<dbReference type="Gramene" id="mRNA:HanXRQr2_Chr17g0810371">
    <property type="protein sequence ID" value="mRNA:HanXRQr2_Chr17g0810371"/>
    <property type="gene ID" value="HanXRQr2_Chr17g0810371"/>
</dbReference>
<proteinExistence type="predicted"/>
<dbReference type="Gene3D" id="2.40.330.10">
    <property type="entry name" value="DNA-binding pseudobarrel domain"/>
    <property type="match status" value="1"/>
</dbReference>
<comment type="subcellular location">
    <subcellularLocation>
        <location evidence="1">Nucleus</location>
    </subcellularLocation>
</comment>
<evidence type="ECO:0000256" key="3">
    <source>
        <dbReference type="ARBA" id="ARBA00023125"/>
    </source>
</evidence>
<dbReference type="GO" id="GO:0005634">
    <property type="term" value="C:nucleus"/>
    <property type="evidence" value="ECO:0007669"/>
    <property type="project" value="UniProtKB-SubCell"/>
</dbReference>
<dbReference type="PANTHER" id="PTHR31920:SF37">
    <property type="entry name" value="B3 DOMAIN-CONTAINING TRANSCRIPTION FACTOR VRN1"/>
    <property type="match status" value="1"/>
</dbReference>
<reference evidence="6" key="2">
    <citation type="submission" date="2020-06" db="EMBL/GenBank/DDBJ databases">
        <title>Helianthus annuus Genome sequencing and assembly Release 2.</title>
        <authorList>
            <person name="Gouzy J."/>
            <person name="Langlade N."/>
            <person name="Munos S."/>
        </authorList>
    </citation>
    <scope>NUCLEOTIDE SEQUENCE</scope>
    <source>
        <tissue evidence="6">Leaves</tissue>
    </source>
</reference>
<dbReference type="PANTHER" id="PTHR31920">
    <property type="entry name" value="B3 DOMAIN-CONTAINING"/>
    <property type="match status" value="1"/>
</dbReference>
<keyword evidence="2" id="KW-0805">Transcription regulation</keyword>
<reference evidence="6" key="1">
    <citation type="journal article" date="2017" name="Nature">
        <title>The sunflower genome provides insights into oil metabolism, flowering and Asterid evolution.</title>
        <authorList>
            <person name="Badouin H."/>
            <person name="Gouzy J."/>
            <person name="Grassa C.J."/>
            <person name="Murat F."/>
            <person name="Staton S.E."/>
            <person name="Cottret L."/>
            <person name="Lelandais-Briere C."/>
            <person name="Owens G.L."/>
            <person name="Carrere S."/>
            <person name="Mayjonade B."/>
            <person name="Legrand L."/>
            <person name="Gill N."/>
            <person name="Kane N.C."/>
            <person name="Bowers J.E."/>
            <person name="Hubner S."/>
            <person name="Bellec A."/>
            <person name="Berard A."/>
            <person name="Berges H."/>
            <person name="Blanchet N."/>
            <person name="Boniface M.C."/>
            <person name="Brunel D."/>
            <person name="Catrice O."/>
            <person name="Chaidir N."/>
            <person name="Claudel C."/>
            <person name="Donnadieu C."/>
            <person name="Faraut T."/>
            <person name="Fievet G."/>
            <person name="Helmstetter N."/>
            <person name="King M."/>
            <person name="Knapp S.J."/>
            <person name="Lai Z."/>
            <person name="Le Paslier M.C."/>
            <person name="Lippi Y."/>
            <person name="Lorenzon L."/>
            <person name="Mandel J.R."/>
            <person name="Marage G."/>
            <person name="Marchand G."/>
            <person name="Marquand E."/>
            <person name="Bret-Mestries E."/>
            <person name="Morien E."/>
            <person name="Nambeesan S."/>
            <person name="Nguyen T."/>
            <person name="Pegot-Espagnet P."/>
            <person name="Pouilly N."/>
            <person name="Raftis F."/>
            <person name="Sallet E."/>
            <person name="Schiex T."/>
            <person name="Thomas J."/>
            <person name="Vandecasteele C."/>
            <person name="Vares D."/>
            <person name="Vear F."/>
            <person name="Vautrin S."/>
            <person name="Crespi M."/>
            <person name="Mangin B."/>
            <person name="Burke J.M."/>
            <person name="Salse J."/>
            <person name="Munos S."/>
            <person name="Vincourt P."/>
            <person name="Rieseberg L.H."/>
            <person name="Langlade N.B."/>
        </authorList>
    </citation>
    <scope>NUCLEOTIDE SEQUENCE</scope>
    <source>
        <tissue evidence="6">Leaves</tissue>
    </source>
</reference>
<dbReference type="AlphaFoldDB" id="A0A9K3DL21"/>
<name>A0A9K3DL21_HELAN</name>
<dbReference type="EMBL" id="MNCJ02000332">
    <property type="protein sequence ID" value="KAF5756077.1"/>
    <property type="molecule type" value="Genomic_DNA"/>
</dbReference>
<protein>
    <submittedName>
        <fullName evidence="6">Transcription factor B3-Domain family</fullName>
    </submittedName>
</protein>
<dbReference type="InterPro" id="IPR015300">
    <property type="entry name" value="DNA-bd_pseudobarrel_sf"/>
</dbReference>
<sequence>MNKADEVILCIPSDAACKLWGVDKAPTNVMIHTDDGRIFNVWLSESKGIFFFFQGWSNVTQDLGLSQGCLVVFNPLDCTTFKVSYFLDGVSGSSFWTCLLHTSSHFYVIPEVILPKTFNTSIDVISTIMIENKTFHVMIETTDGKIGFTVGIDVIVRLLQLEPGCFLIFAKYFGNYFNLKVFGKNGVQKNFSHADVDVPSVAPIDVVNEIYEEPYGPVHRFSRMANIDFMLPDRVSEMAKLDLGLKDITVRLLNRDPPVQFTNGTRRESKREGFRYALSRWSEFMKIAGIKVRDTVDGRSS</sequence>
<keyword evidence="5" id="KW-0539">Nucleus</keyword>
<keyword evidence="4" id="KW-0804">Transcription</keyword>
<evidence type="ECO:0000256" key="2">
    <source>
        <dbReference type="ARBA" id="ARBA00023015"/>
    </source>
</evidence>
<organism evidence="6 7">
    <name type="scientific">Helianthus annuus</name>
    <name type="common">Common sunflower</name>
    <dbReference type="NCBI Taxonomy" id="4232"/>
    <lineage>
        <taxon>Eukaryota</taxon>
        <taxon>Viridiplantae</taxon>
        <taxon>Streptophyta</taxon>
        <taxon>Embryophyta</taxon>
        <taxon>Tracheophyta</taxon>
        <taxon>Spermatophyta</taxon>
        <taxon>Magnoliopsida</taxon>
        <taxon>eudicotyledons</taxon>
        <taxon>Gunneridae</taxon>
        <taxon>Pentapetalae</taxon>
        <taxon>asterids</taxon>
        <taxon>campanulids</taxon>
        <taxon>Asterales</taxon>
        <taxon>Asteraceae</taxon>
        <taxon>Asteroideae</taxon>
        <taxon>Heliantheae alliance</taxon>
        <taxon>Heliantheae</taxon>
        <taxon>Helianthus</taxon>
    </lineage>
</organism>
<dbReference type="InterPro" id="IPR050655">
    <property type="entry name" value="Plant_B3_domain"/>
</dbReference>
<gene>
    <name evidence="6" type="ORF">HanXRQr2_Chr17g0810371</name>
</gene>
<evidence type="ECO:0000256" key="5">
    <source>
        <dbReference type="ARBA" id="ARBA00023242"/>
    </source>
</evidence>
<comment type="caution">
    <text evidence="6">The sequence shown here is derived from an EMBL/GenBank/DDBJ whole genome shotgun (WGS) entry which is preliminary data.</text>
</comment>
<dbReference type="Proteomes" id="UP000215914">
    <property type="component" value="Unassembled WGS sequence"/>
</dbReference>
<dbReference type="GO" id="GO:0003677">
    <property type="term" value="F:DNA binding"/>
    <property type="evidence" value="ECO:0007669"/>
    <property type="project" value="UniProtKB-KW"/>
</dbReference>
<dbReference type="SUPFAM" id="SSF101936">
    <property type="entry name" value="DNA-binding pseudobarrel domain"/>
    <property type="match status" value="1"/>
</dbReference>
<evidence type="ECO:0000256" key="1">
    <source>
        <dbReference type="ARBA" id="ARBA00004123"/>
    </source>
</evidence>
<accession>A0A9K3DL21</accession>
<keyword evidence="7" id="KW-1185">Reference proteome</keyword>
<keyword evidence="3" id="KW-0238">DNA-binding</keyword>
<evidence type="ECO:0000313" key="6">
    <source>
        <dbReference type="EMBL" id="KAF5756077.1"/>
    </source>
</evidence>